<accession>A0A554X260</accession>
<comment type="function">
    <text evidence="9">CRISPR (clustered regularly interspaced short palindromic repeat), is an adaptive immune system that provides protection against mobile genetic elements (viruses, transposable elements and conjugative plasmids). CRISPR clusters contain sequences complementary to antecedent mobile elements and target invading nucleic acids. CRISPR clusters are transcribed and processed into CRISPR RNA (crRNA). Functions as a ssRNA-specific endoribonuclease. Involved in the integration of spacer DNA into the CRISPR cassette.</text>
</comment>
<evidence type="ECO:0000313" key="11">
    <source>
        <dbReference type="Proteomes" id="UP000317763"/>
    </source>
</evidence>
<evidence type="ECO:0000256" key="2">
    <source>
        <dbReference type="ARBA" id="ARBA00009959"/>
    </source>
</evidence>
<dbReference type="GO" id="GO:0004521">
    <property type="term" value="F:RNA endonuclease activity"/>
    <property type="evidence" value="ECO:0007669"/>
    <property type="project" value="InterPro"/>
</dbReference>
<comment type="cofactor">
    <cofactor evidence="1 9">
        <name>Mg(2+)</name>
        <dbReference type="ChEBI" id="CHEBI:18420"/>
    </cofactor>
</comment>
<dbReference type="NCBIfam" id="TIGR01573">
    <property type="entry name" value="cas2"/>
    <property type="match status" value="1"/>
</dbReference>
<dbReference type="STRING" id="307486.GCA_000807215_02719"/>
<dbReference type="AlphaFoldDB" id="A0A554X260"/>
<organism evidence="10 11">
    <name type="scientific">Tepidimonas taiwanensis</name>
    <dbReference type="NCBI Taxonomy" id="307486"/>
    <lineage>
        <taxon>Bacteria</taxon>
        <taxon>Pseudomonadati</taxon>
        <taxon>Pseudomonadota</taxon>
        <taxon>Betaproteobacteria</taxon>
        <taxon>Burkholderiales</taxon>
        <taxon>Tepidimonas</taxon>
    </lineage>
</organism>
<keyword evidence="11" id="KW-1185">Reference proteome</keyword>
<dbReference type="Proteomes" id="UP000317763">
    <property type="component" value="Unassembled WGS sequence"/>
</dbReference>
<evidence type="ECO:0000313" key="10">
    <source>
        <dbReference type="EMBL" id="TSE29908.1"/>
    </source>
</evidence>
<evidence type="ECO:0000256" key="4">
    <source>
        <dbReference type="ARBA" id="ARBA00022723"/>
    </source>
</evidence>
<dbReference type="PANTHER" id="PTHR34405:SF3">
    <property type="entry name" value="CRISPR-ASSOCIATED ENDORIBONUCLEASE CAS2 3"/>
    <property type="match status" value="1"/>
</dbReference>
<dbReference type="GO" id="GO:0043571">
    <property type="term" value="P:maintenance of CRISPR repeat elements"/>
    <property type="evidence" value="ECO:0007669"/>
    <property type="project" value="UniProtKB-UniRule"/>
</dbReference>
<sequence>MFCGEFTMTQRSLYLFCYDVSCSRRRRRVQRLLATYRVEGQKSVFECLMTLAEVADAVEQLRRLIDPQTDRVHVIALDPRLPREGLGRGQPWQGGPHVVA</sequence>
<keyword evidence="8 9" id="KW-0051">Antiviral defense</keyword>
<dbReference type="HAMAP" id="MF_01471">
    <property type="entry name" value="Cas2"/>
    <property type="match status" value="1"/>
</dbReference>
<dbReference type="GO" id="GO:0051607">
    <property type="term" value="P:defense response to virus"/>
    <property type="evidence" value="ECO:0007669"/>
    <property type="project" value="UniProtKB-UniRule"/>
</dbReference>
<evidence type="ECO:0000256" key="7">
    <source>
        <dbReference type="ARBA" id="ARBA00022842"/>
    </source>
</evidence>
<evidence type="ECO:0000256" key="3">
    <source>
        <dbReference type="ARBA" id="ARBA00022722"/>
    </source>
</evidence>
<dbReference type="GO" id="GO:0046872">
    <property type="term" value="F:metal ion binding"/>
    <property type="evidence" value="ECO:0007669"/>
    <property type="project" value="UniProtKB-UniRule"/>
</dbReference>
<evidence type="ECO:0000256" key="6">
    <source>
        <dbReference type="ARBA" id="ARBA00022801"/>
    </source>
</evidence>
<dbReference type="PANTHER" id="PTHR34405">
    <property type="entry name" value="CRISPR-ASSOCIATED ENDORIBONUCLEASE CAS2"/>
    <property type="match status" value="1"/>
</dbReference>
<keyword evidence="7 9" id="KW-0460">Magnesium</keyword>
<dbReference type="EC" id="3.1.-.-" evidence="9"/>
<reference evidence="10 11" key="1">
    <citation type="submission" date="2019-07" db="EMBL/GenBank/DDBJ databases">
        <title>Tepidimonas taiwanensis I1-1 draft genome.</title>
        <authorList>
            <person name="Da Costa M.S."/>
            <person name="Froufe H.J.C."/>
            <person name="Egas C."/>
            <person name="Albuquerque L."/>
        </authorList>
    </citation>
    <scope>NUCLEOTIDE SEQUENCE [LARGE SCALE GENOMIC DNA]</scope>
    <source>
        <strain evidence="10 11">I1-1</strain>
    </source>
</reference>
<keyword evidence="4 9" id="KW-0479">Metal-binding</keyword>
<dbReference type="Pfam" id="PF09827">
    <property type="entry name" value="CRISPR_Cas2"/>
    <property type="match status" value="1"/>
</dbReference>
<dbReference type="CDD" id="cd09725">
    <property type="entry name" value="Cas2_I_II_III"/>
    <property type="match status" value="1"/>
</dbReference>
<protein>
    <recommendedName>
        <fullName evidence="9">CRISPR-associated endoribonuclease Cas2</fullName>
        <ecNumber evidence="9">3.1.-.-</ecNumber>
    </recommendedName>
</protein>
<evidence type="ECO:0000256" key="1">
    <source>
        <dbReference type="ARBA" id="ARBA00001946"/>
    </source>
</evidence>
<evidence type="ECO:0000256" key="8">
    <source>
        <dbReference type="ARBA" id="ARBA00023118"/>
    </source>
</evidence>
<comment type="caution">
    <text evidence="10">The sequence shown here is derived from an EMBL/GenBank/DDBJ whole genome shotgun (WGS) entry which is preliminary data.</text>
</comment>
<proteinExistence type="inferred from homology"/>
<comment type="subunit">
    <text evidence="9">Homodimer, forms a heterotetramer with a Cas1 homodimer.</text>
</comment>
<keyword evidence="3 9" id="KW-0540">Nuclease</keyword>
<gene>
    <name evidence="10" type="primary">cas2_1</name>
    <name evidence="9" type="synonym">cas2</name>
    <name evidence="10" type="ORF">Ttaiw_02131</name>
</gene>
<dbReference type="Gene3D" id="3.30.70.240">
    <property type="match status" value="1"/>
</dbReference>
<dbReference type="SUPFAM" id="SSF143430">
    <property type="entry name" value="TTP0101/SSO1404-like"/>
    <property type="match status" value="1"/>
</dbReference>
<dbReference type="GO" id="GO:0016787">
    <property type="term" value="F:hydrolase activity"/>
    <property type="evidence" value="ECO:0007669"/>
    <property type="project" value="UniProtKB-KW"/>
</dbReference>
<keyword evidence="5 9" id="KW-0255">Endonuclease</keyword>
<dbReference type="InterPro" id="IPR021127">
    <property type="entry name" value="CRISPR_associated_Cas2"/>
</dbReference>
<name>A0A554X260_9BURK</name>
<evidence type="ECO:0000256" key="9">
    <source>
        <dbReference type="HAMAP-Rule" id="MF_01471"/>
    </source>
</evidence>
<evidence type="ECO:0000256" key="5">
    <source>
        <dbReference type="ARBA" id="ARBA00022759"/>
    </source>
</evidence>
<dbReference type="EMBL" id="VJOM01000028">
    <property type="protein sequence ID" value="TSE29908.1"/>
    <property type="molecule type" value="Genomic_DNA"/>
</dbReference>
<feature type="binding site" evidence="9">
    <location>
        <position position="19"/>
    </location>
    <ligand>
        <name>Mg(2+)</name>
        <dbReference type="ChEBI" id="CHEBI:18420"/>
        <note>catalytic</note>
    </ligand>
</feature>
<keyword evidence="6 9" id="KW-0378">Hydrolase</keyword>
<comment type="similarity">
    <text evidence="2 9">Belongs to the CRISPR-associated endoribonuclease Cas2 protein family.</text>
</comment>
<dbReference type="InterPro" id="IPR019199">
    <property type="entry name" value="Virulence_VapD/CRISPR_Cas2"/>
</dbReference>